<gene>
    <name evidence="1" type="ORF">BGL52_02270</name>
    <name evidence="2" type="ORF">RWA16_02255</name>
</gene>
<dbReference type="AlphaFoldDB" id="A0AAN1C6I4"/>
<organism evidence="1 3">
    <name type="scientific">Lacticaseibacillus casei</name>
    <name type="common">Lactobacillus casei</name>
    <dbReference type="NCBI Taxonomy" id="1582"/>
    <lineage>
        <taxon>Bacteria</taxon>
        <taxon>Bacillati</taxon>
        <taxon>Bacillota</taxon>
        <taxon>Bacilli</taxon>
        <taxon>Lactobacillales</taxon>
        <taxon>Lactobacillaceae</taxon>
        <taxon>Lacticaseibacillus</taxon>
    </lineage>
</organism>
<dbReference type="InterPro" id="IPR037914">
    <property type="entry name" value="SpoVT-AbrB_sf"/>
</dbReference>
<dbReference type="Proteomes" id="UP000195609">
    <property type="component" value="Chromosome"/>
</dbReference>
<dbReference type="EMBL" id="CP017065">
    <property type="protein sequence ID" value="ARY90649.1"/>
    <property type="molecule type" value="Genomic_DNA"/>
</dbReference>
<name>A0AAN1C6I4_LACCA</name>
<evidence type="ECO:0000313" key="1">
    <source>
        <dbReference type="EMBL" id="ARY90649.1"/>
    </source>
</evidence>
<dbReference type="SUPFAM" id="SSF89447">
    <property type="entry name" value="AbrB/MazE/MraZ-like"/>
    <property type="match status" value="1"/>
</dbReference>
<dbReference type="Gene3D" id="2.10.260.10">
    <property type="match status" value="1"/>
</dbReference>
<keyword evidence="4" id="KW-1185">Reference proteome</keyword>
<dbReference type="Proteomes" id="UP001303564">
    <property type="component" value="Chromosome"/>
</dbReference>
<dbReference type="RefSeq" id="WP_087911554.1">
    <property type="nucleotide sequence ID" value="NZ_CP017065.1"/>
</dbReference>
<dbReference type="EMBL" id="CP136128">
    <property type="protein sequence ID" value="WNX27995.1"/>
    <property type="molecule type" value="Genomic_DNA"/>
</dbReference>
<protein>
    <submittedName>
        <fullName evidence="1">Antitoxin MazE</fullName>
    </submittedName>
</protein>
<evidence type="ECO:0000313" key="2">
    <source>
        <dbReference type="EMBL" id="WNX27995.1"/>
    </source>
</evidence>
<reference evidence="2 4" key="2">
    <citation type="submission" date="2023-09" db="EMBL/GenBank/DDBJ databases">
        <title>Genomic characteristic of L. casei group strains isolated from clinical sources.</title>
        <authorList>
            <person name="Jarocki P."/>
        </authorList>
    </citation>
    <scope>NUCLEOTIDE SEQUENCE [LARGE SCALE GENOMIC DNA]</scope>
    <source>
        <strain evidence="2 4">LMG 24099</strain>
    </source>
</reference>
<reference evidence="1 3" key="1">
    <citation type="journal article" date="2017" name="Front. Immunol.">
        <title>Complete Genome Sequence of Lactobacillus casei LC5, a Potential Probiotics for Atopic Dermatitis.</title>
        <authorList>
            <person name="Kang J."/>
            <person name="Chung W.H."/>
            <person name="Lim T.J."/>
            <person name="Whon T.W."/>
            <person name="Lim S."/>
            <person name="Nam Y.D."/>
        </authorList>
    </citation>
    <scope>NUCLEOTIDE SEQUENCE [LARGE SCALE GENOMIC DNA]</scope>
    <source>
        <strain evidence="1 3">LC5</strain>
    </source>
</reference>
<sequence>METTIRKFGNLIGIIIPKEFHAKVGEKYQIHKIADTFVLTPVHKDLFADETEWQGFRDSVTDRDREWDESALL</sequence>
<accession>A0AAN1C6I4</accession>
<evidence type="ECO:0000313" key="3">
    <source>
        <dbReference type="Proteomes" id="UP000195609"/>
    </source>
</evidence>
<evidence type="ECO:0000313" key="4">
    <source>
        <dbReference type="Proteomes" id="UP001303564"/>
    </source>
</evidence>
<proteinExistence type="predicted"/>